<reference evidence="1 2" key="1">
    <citation type="journal article" date="2021" name="Hortic Res">
        <title>Chromosome-scale assembly of the Dendrobium chrysotoxum genome enhances the understanding of orchid evolution.</title>
        <authorList>
            <person name="Zhang Y."/>
            <person name="Zhang G.Q."/>
            <person name="Zhang D."/>
            <person name="Liu X.D."/>
            <person name="Xu X.Y."/>
            <person name="Sun W.H."/>
            <person name="Yu X."/>
            <person name="Zhu X."/>
            <person name="Wang Z.W."/>
            <person name="Zhao X."/>
            <person name="Zhong W.Y."/>
            <person name="Chen H."/>
            <person name="Yin W.L."/>
            <person name="Huang T."/>
            <person name="Niu S.C."/>
            <person name="Liu Z.J."/>
        </authorList>
    </citation>
    <scope>NUCLEOTIDE SEQUENCE [LARGE SCALE GENOMIC DNA]</scope>
    <source>
        <strain evidence="1">Lindl</strain>
    </source>
</reference>
<accession>A0AAV7GVR0</accession>
<protein>
    <submittedName>
        <fullName evidence="1">Uncharacterized protein</fullName>
    </submittedName>
</protein>
<proteinExistence type="predicted"/>
<name>A0AAV7GVR0_DENCH</name>
<comment type="caution">
    <text evidence="1">The sequence shown here is derived from an EMBL/GenBank/DDBJ whole genome shotgun (WGS) entry which is preliminary data.</text>
</comment>
<keyword evidence="2" id="KW-1185">Reference proteome</keyword>
<evidence type="ECO:0000313" key="2">
    <source>
        <dbReference type="Proteomes" id="UP000775213"/>
    </source>
</evidence>
<dbReference type="Proteomes" id="UP000775213">
    <property type="component" value="Unassembled WGS sequence"/>
</dbReference>
<evidence type="ECO:0000313" key="1">
    <source>
        <dbReference type="EMBL" id="KAH0460165.1"/>
    </source>
</evidence>
<organism evidence="1 2">
    <name type="scientific">Dendrobium chrysotoxum</name>
    <name type="common">Orchid</name>
    <dbReference type="NCBI Taxonomy" id="161865"/>
    <lineage>
        <taxon>Eukaryota</taxon>
        <taxon>Viridiplantae</taxon>
        <taxon>Streptophyta</taxon>
        <taxon>Embryophyta</taxon>
        <taxon>Tracheophyta</taxon>
        <taxon>Spermatophyta</taxon>
        <taxon>Magnoliopsida</taxon>
        <taxon>Liliopsida</taxon>
        <taxon>Asparagales</taxon>
        <taxon>Orchidaceae</taxon>
        <taxon>Epidendroideae</taxon>
        <taxon>Malaxideae</taxon>
        <taxon>Dendrobiinae</taxon>
        <taxon>Dendrobium</taxon>
    </lineage>
</organism>
<sequence length="179" mass="20483">MKKRLIKIEKCALQIDPNLKRLEDIVKKLDKIPLMLVMQEQLLKLYKIREAGSFPKNDLISIEKVRIRFSRLASLHNIPLIKLDPNRLGGLLEVASGEVPNKEEKIQNECMQTLGSRHNHSEPKELSLFRVHCSHATSIGSRLGRPGLKFIVLDDIHIILDNQQKIETLIRATELRGSD</sequence>
<dbReference type="EMBL" id="JAGFBR010000010">
    <property type="protein sequence ID" value="KAH0460165.1"/>
    <property type="molecule type" value="Genomic_DNA"/>
</dbReference>
<dbReference type="AlphaFoldDB" id="A0AAV7GVR0"/>
<gene>
    <name evidence="1" type="ORF">IEQ34_010828</name>
</gene>